<gene>
    <name evidence="5" type="ORF">SAMN05216387_105137</name>
</gene>
<dbReference type="SUPFAM" id="SSF52540">
    <property type="entry name" value="P-loop containing nucleoside triphosphate hydrolases"/>
    <property type="match status" value="1"/>
</dbReference>
<organism evidence="5 6">
    <name type="scientific">Nitrosovibrio tenuis</name>
    <dbReference type="NCBI Taxonomy" id="1233"/>
    <lineage>
        <taxon>Bacteria</taxon>
        <taxon>Pseudomonadati</taxon>
        <taxon>Pseudomonadota</taxon>
        <taxon>Betaproteobacteria</taxon>
        <taxon>Nitrosomonadales</taxon>
        <taxon>Nitrosomonadaceae</taxon>
        <taxon>Nitrosovibrio</taxon>
    </lineage>
</organism>
<dbReference type="Pfam" id="PF00004">
    <property type="entry name" value="AAA"/>
    <property type="match status" value="1"/>
</dbReference>
<name>A0A1H7MN74_9PROT</name>
<dbReference type="GO" id="GO:0016887">
    <property type="term" value="F:ATP hydrolysis activity"/>
    <property type="evidence" value="ECO:0007669"/>
    <property type="project" value="InterPro"/>
</dbReference>
<dbReference type="RefSeq" id="WP_218141520.1">
    <property type="nucleotide sequence ID" value="NZ_FOBH01000005.1"/>
</dbReference>
<evidence type="ECO:0000259" key="4">
    <source>
        <dbReference type="SMART" id="SM00382"/>
    </source>
</evidence>
<dbReference type="InterPro" id="IPR054472">
    <property type="entry name" value="WHD"/>
</dbReference>
<dbReference type="Pfam" id="PF22977">
    <property type="entry name" value="WHD"/>
    <property type="match status" value="1"/>
</dbReference>
<sequence>MSGIVQTEHAGEKMTQAFTDSLAHLLAEMERIDLMIRYQIAHRYKLQTEDEQFRGLYISEQEVESLLCKPLGRPQWLVSRTGVQVDPAVQLEQLKNVIHERKQLSMRGGIELRLERLHELFQLTPFDIDVVLVCMAVELDLRYEKIYGYLQDDVTKKKPSVELLLNLLAPTLELNVNARPRLSAEAPLLRFHLVYLIEDPAHLSAPLLTRFVKVDDRIVQYLLGEQAMDEHVRTFTELMACDVGLEHLPLDDELKHGLMRLARNTSSQNMVVHLKGPPVTDKQGAAQAVCHHRNQRLLVVDLEYLTAEPEAGFARNLAFTHREARLQQSALFWKGVESIQGEQRRSMLNAFIRSLKHGCSMVFLDGEIAAEAAHVLREMTYFTVPMSRPSFVQRAELWRTALDEYDSDVEASDMAELAVKFKFSYNQIRNAAATAGNLIRWRDEDAQRITIRDLYEACRAHSNQKLSSLAHKIALKYRWDDIVLPQDRTEQLREICNHIKYRDRVYSEWGFDQKLAMGKGLCVLFAGPSGTGKTMSADIIAGELGLDLYKIDLSNVVSKYIGETEKNLSRIFDEAETSNAILFFDEADALFGKRSEVKDSHDRYANIETGYLLQRMEEHEGIVILASNFRKNMDEAFIRRLHFTVEFPFPNEEDRLRIWENVWPETAPRDPALDLAFLAKRFQITGGNIRNIALSAAFLAADDTGVVGMQHLIRATQREYQKMGKLVSDSDFGVQAKDVVAIGRG</sequence>
<feature type="domain" description="AAA+ ATPase" evidence="4">
    <location>
        <begin position="519"/>
        <end position="651"/>
    </location>
</feature>
<dbReference type="SMART" id="SM00382">
    <property type="entry name" value="AAA"/>
    <property type="match status" value="1"/>
</dbReference>
<dbReference type="InterPro" id="IPR050221">
    <property type="entry name" value="26S_Proteasome_ATPase"/>
</dbReference>
<dbReference type="Gene3D" id="3.40.50.300">
    <property type="entry name" value="P-loop containing nucleotide triphosphate hydrolases"/>
    <property type="match status" value="1"/>
</dbReference>
<dbReference type="CDD" id="cd19481">
    <property type="entry name" value="RecA-like_protease"/>
    <property type="match status" value="1"/>
</dbReference>
<evidence type="ECO:0000313" key="6">
    <source>
        <dbReference type="Proteomes" id="UP000198620"/>
    </source>
</evidence>
<evidence type="ECO:0000313" key="5">
    <source>
        <dbReference type="EMBL" id="SEL12318.1"/>
    </source>
</evidence>
<keyword evidence="2" id="KW-0547">Nucleotide-binding</keyword>
<proteinExistence type="inferred from homology"/>
<keyword evidence="6" id="KW-1185">Reference proteome</keyword>
<reference evidence="5 6" key="1">
    <citation type="submission" date="2016-10" db="EMBL/GenBank/DDBJ databases">
        <authorList>
            <person name="de Groot N.N."/>
        </authorList>
    </citation>
    <scope>NUCLEOTIDE SEQUENCE [LARGE SCALE GENOMIC DNA]</scope>
    <source>
        <strain evidence="5 6">Nv1</strain>
    </source>
</reference>
<protein>
    <submittedName>
        <fullName evidence="5">AAA+-type ATPase, SpoVK/Ycf46/Vps4 family</fullName>
    </submittedName>
</protein>
<evidence type="ECO:0000256" key="2">
    <source>
        <dbReference type="ARBA" id="ARBA00022741"/>
    </source>
</evidence>
<evidence type="ECO:0000256" key="3">
    <source>
        <dbReference type="ARBA" id="ARBA00022840"/>
    </source>
</evidence>
<keyword evidence="3" id="KW-0067">ATP-binding</keyword>
<evidence type="ECO:0000256" key="1">
    <source>
        <dbReference type="ARBA" id="ARBA00006914"/>
    </source>
</evidence>
<dbReference type="PANTHER" id="PTHR23073">
    <property type="entry name" value="26S PROTEASOME REGULATORY SUBUNIT"/>
    <property type="match status" value="1"/>
</dbReference>
<dbReference type="AlphaFoldDB" id="A0A1H7MN74"/>
<comment type="similarity">
    <text evidence="1">Belongs to the AAA ATPase family.</text>
</comment>
<dbReference type="STRING" id="1233.SAMN05216387_105137"/>
<dbReference type="InterPro" id="IPR003959">
    <property type="entry name" value="ATPase_AAA_core"/>
</dbReference>
<dbReference type="InterPro" id="IPR027417">
    <property type="entry name" value="P-loop_NTPase"/>
</dbReference>
<dbReference type="GO" id="GO:0005524">
    <property type="term" value="F:ATP binding"/>
    <property type="evidence" value="ECO:0007669"/>
    <property type="project" value="UniProtKB-KW"/>
</dbReference>
<dbReference type="InterPro" id="IPR003593">
    <property type="entry name" value="AAA+_ATPase"/>
</dbReference>
<accession>A0A1H7MN74</accession>
<dbReference type="EMBL" id="FOBH01000005">
    <property type="protein sequence ID" value="SEL12318.1"/>
    <property type="molecule type" value="Genomic_DNA"/>
</dbReference>
<dbReference type="Proteomes" id="UP000198620">
    <property type="component" value="Unassembled WGS sequence"/>
</dbReference>